<dbReference type="AlphaFoldDB" id="A0A1G8GGY6"/>
<evidence type="ECO:0000313" key="6">
    <source>
        <dbReference type="EMBL" id="SDH93537.1"/>
    </source>
</evidence>
<dbReference type="Pfam" id="PF01258">
    <property type="entry name" value="zf-dskA_traR"/>
    <property type="match status" value="1"/>
</dbReference>
<evidence type="ECO:0000256" key="1">
    <source>
        <dbReference type="ARBA" id="ARBA00022723"/>
    </source>
</evidence>
<feature type="zinc finger region" description="dksA C4-type" evidence="4">
    <location>
        <begin position="36"/>
        <end position="60"/>
    </location>
</feature>
<sequence length="68" mass="7470">MDSGDWASQLAEADRERAVEVWRKSQLDRPAGDGICQSCDRPIPAARLAALPTATRCAPCQAGWEEER</sequence>
<dbReference type="SUPFAM" id="SSF57716">
    <property type="entry name" value="Glucocorticoid receptor-like (DNA-binding domain)"/>
    <property type="match status" value="1"/>
</dbReference>
<dbReference type="Proteomes" id="UP000217076">
    <property type="component" value="Unassembled WGS sequence"/>
</dbReference>
<evidence type="ECO:0000259" key="5">
    <source>
        <dbReference type="Pfam" id="PF01258"/>
    </source>
</evidence>
<dbReference type="STRING" id="83401.SAMN05421742_1275"/>
<accession>A0A1G8GGY6</accession>
<keyword evidence="7" id="KW-1185">Reference proteome</keyword>
<dbReference type="EMBL" id="FNCV01000027">
    <property type="protein sequence ID" value="SDH93537.1"/>
    <property type="molecule type" value="Genomic_DNA"/>
</dbReference>
<keyword evidence="1" id="KW-0479">Metal-binding</keyword>
<proteinExistence type="predicted"/>
<gene>
    <name evidence="6" type="ORF">SAMN05421742_1275</name>
</gene>
<protein>
    <submittedName>
        <fullName evidence="6">DnaK suppressor protein</fullName>
    </submittedName>
</protein>
<evidence type="ECO:0000256" key="4">
    <source>
        <dbReference type="PROSITE-ProRule" id="PRU00510"/>
    </source>
</evidence>
<keyword evidence="2" id="KW-0863">Zinc-finger</keyword>
<dbReference type="Gene3D" id="1.20.120.910">
    <property type="entry name" value="DksA, coiled-coil domain"/>
    <property type="match status" value="1"/>
</dbReference>
<dbReference type="RefSeq" id="WP_092622090.1">
    <property type="nucleotide sequence ID" value="NZ_FNCV01000027.1"/>
</dbReference>
<dbReference type="PROSITE" id="PS51128">
    <property type="entry name" value="ZF_DKSA_2"/>
    <property type="match status" value="1"/>
</dbReference>
<feature type="domain" description="Zinc finger DksA/TraR C4-type" evidence="5">
    <location>
        <begin position="34"/>
        <end position="62"/>
    </location>
</feature>
<evidence type="ECO:0000256" key="2">
    <source>
        <dbReference type="ARBA" id="ARBA00022771"/>
    </source>
</evidence>
<evidence type="ECO:0000313" key="7">
    <source>
        <dbReference type="Proteomes" id="UP000217076"/>
    </source>
</evidence>
<dbReference type="InterPro" id="IPR000962">
    <property type="entry name" value="Znf_DskA_TraR"/>
</dbReference>
<evidence type="ECO:0000256" key="3">
    <source>
        <dbReference type="ARBA" id="ARBA00022833"/>
    </source>
</evidence>
<reference evidence="7" key="1">
    <citation type="submission" date="2016-10" db="EMBL/GenBank/DDBJ databases">
        <authorList>
            <person name="Varghese N."/>
            <person name="Submissions S."/>
        </authorList>
    </citation>
    <scope>NUCLEOTIDE SEQUENCE [LARGE SCALE GENOMIC DNA]</scope>
    <source>
        <strain evidence="7">930I</strain>
    </source>
</reference>
<dbReference type="GO" id="GO:0008270">
    <property type="term" value="F:zinc ion binding"/>
    <property type="evidence" value="ECO:0007669"/>
    <property type="project" value="UniProtKB-KW"/>
</dbReference>
<keyword evidence="3" id="KW-0862">Zinc</keyword>
<organism evidence="6 7">
    <name type="scientific">Roseospirillum parvum</name>
    <dbReference type="NCBI Taxonomy" id="83401"/>
    <lineage>
        <taxon>Bacteria</taxon>
        <taxon>Pseudomonadati</taxon>
        <taxon>Pseudomonadota</taxon>
        <taxon>Alphaproteobacteria</taxon>
        <taxon>Rhodospirillales</taxon>
        <taxon>Rhodospirillaceae</taxon>
        <taxon>Roseospirillum</taxon>
    </lineage>
</organism>
<name>A0A1G8GGY6_9PROT</name>